<dbReference type="FunFam" id="3.10.290.10:FF:000003">
    <property type="entry name" value="Pseudouridine synthase"/>
    <property type="match status" value="1"/>
</dbReference>
<dbReference type="AlphaFoldDB" id="A0A8J2XLN6"/>
<dbReference type="InterPro" id="IPR006145">
    <property type="entry name" value="PsdUridine_synth_RsuA/RluA"/>
</dbReference>
<dbReference type="InterPro" id="IPR018496">
    <property type="entry name" value="PsdUridine_synth_RsuA/RluB_CS"/>
</dbReference>
<dbReference type="SUPFAM" id="SSF55120">
    <property type="entry name" value="Pseudouridine synthase"/>
    <property type="match status" value="1"/>
</dbReference>
<dbReference type="InterPro" id="IPR036986">
    <property type="entry name" value="S4_RNA-bd_sf"/>
</dbReference>
<proteinExistence type="inferred from homology"/>
<dbReference type="EMBL" id="BMFY01000015">
    <property type="protein sequence ID" value="GGA24385.1"/>
    <property type="molecule type" value="Genomic_DNA"/>
</dbReference>
<dbReference type="Proteomes" id="UP000616114">
    <property type="component" value="Unassembled WGS sequence"/>
</dbReference>
<protein>
    <recommendedName>
        <fullName evidence="5">Pseudouridine synthase</fullName>
        <ecNumber evidence="5">5.4.99.-</ecNumber>
    </recommendedName>
</protein>
<organism evidence="8 9">
    <name type="scientific">Sediminivirga luteola</name>
    <dbReference type="NCBI Taxonomy" id="1774748"/>
    <lineage>
        <taxon>Bacteria</taxon>
        <taxon>Bacillati</taxon>
        <taxon>Actinomycetota</taxon>
        <taxon>Actinomycetes</taxon>
        <taxon>Micrococcales</taxon>
        <taxon>Brevibacteriaceae</taxon>
        <taxon>Sediminivirga</taxon>
    </lineage>
</organism>
<evidence type="ECO:0000256" key="5">
    <source>
        <dbReference type="RuleBase" id="RU003887"/>
    </source>
</evidence>
<dbReference type="Gene3D" id="3.10.290.10">
    <property type="entry name" value="RNA-binding S4 domain"/>
    <property type="match status" value="1"/>
</dbReference>
<accession>A0A8J2XLN6</accession>
<dbReference type="Pfam" id="PF00849">
    <property type="entry name" value="PseudoU_synth_2"/>
    <property type="match status" value="1"/>
</dbReference>
<dbReference type="RefSeq" id="WP_308420835.1">
    <property type="nucleotide sequence ID" value="NZ_BMFY01000015.1"/>
</dbReference>
<comment type="caution">
    <text evidence="8">The sequence shown here is derived from an EMBL/GenBank/DDBJ whole genome shotgun (WGS) entry which is preliminary data.</text>
</comment>
<evidence type="ECO:0000259" key="7">
    <source>
        <dbReference type="SMART" id="SM00363"/>
    </source>
</evidence>
<gene>
    <name evidence="8" type="ORF">GCM10011333_29240</name>
</gene>
<feature type="region of interest" description="Disordered" evidence="6">
    <location>
        <begin position="1"/>
        <end position="37"/>
    </location>
</feature>
<evidence type="ECO:0000313" key="8">
    <source>
        <dbReference type="EMBL" id="GGA24385.1"/>
    </source>
</evidence>
<keyword evidence="4" id="KW-0694">RNA-binding</keyword>
<keyword evidence="9" id="KW-1185">Reference proteome</keyword>
<dbReference type="PANTHER" id="PTHR47683">
    <property type="entry name" value="PSEUDOURIDINE SYNTHASE FAMILY PROTEIN-RELATED"/>
    <property type="match status" value="1"/>
</dbReference>
<evidence type="ECO:0000313" key="9">
    <source>
        <dbReference type="Proteomes" id="UP000616114"/>
    </source>
</evidence>
<keyword evidence="3 5" id="KW-0413">Isomerase</keyword>
<evidence type="ECO:0000256" key="6">
    <source>
        <dbReference type="SAM" id="MobiDB-lite"/>
    </source>
</evidence>
<dbReference type="SMART" id="SM00363">
    <property type="entry name" value="S4"/>
    <property type="match status" value="1"/>
</dbReference>
<comment type="catalytic activity">
    <reaction evidence="1">
        <text>a uridine in RNA = a pseudouridine in RNA</text>
        <dbReference type="Rhea" id="RHEA:48348"/>
        <dbReference type="Rhea" id="RHEA-COMP:12068"/>
        <dbReference type="Rhea" id="RHEA-COMP:12069"/>
        <dbReference type="ChEBI" id="CHEBI:65314"/>
        <dbReference type="ChEBI" id="CHEBI:65315"/>
    </reaction>
</comment>
<dbReference type="PROSITE" id="PS50889">
    <property type="entry name" value="S4"/>
    <property type="match status" value="1"/>
</dbReference>
<dbReference type="SUPFAM" id="SSF55174">
    <property type="entry name" value="Alpha-L RNA-binding motif"/>
    <property type="match status" value="1"/>
</dbReference>
<dbReference type="PANTHER" id="PTHR47683:SF2">
    <property type="entry name" value="RNA-BINDING S4 DOMAIN-CONTAINING PROTEIN"/>
    <property type="match status" value="1"/>
</dbReference>
<feature type="compositionally biased region" description="Polar residues" evidence="6">
    <location>
        <begin position="1"/>
        <end position="10"/>
    </location>
</feature>
<comment type="similarity">
    <text evidence="2 5">Belongs to the pseudouridine synthase RsuA family.</text>
</comment>
<evidence type="ECO:0000256" key="4">
    <source>
        <dbReference type="PROSITE-ProRule" id="PRU00182"/>
    </source>
</evidence>
<dbReference type="InterPro" id="IPR050343">
    <property type="entry name" value="RsuA_PseudoU_synthase"/>
</dbReference>
<evidence type="ECO:0000256" key="2">
    <source>
        <dbReference type="ARBA" id="ARBA00008348"/>
    </source>
</evidence>
<dbReference type="CDD" id="cd00165">
    <property type="entry name" value="S4"/>
    <property type="match status" value="1"/>
</dbReference>
<evidence type="ECO:0000256" key="3">
    <source>
        <dbReference type="ARBA" id="ARBA00023235"/>
    </source>
</evidence>
<dbReference type="PROSITE" id="PS01149">
    <property type="entry name" value="PSI_RSU"/>
    <property type="match status" value="1"/>
</dbReference>
<evidence type="ECO:0000256" key="1">
    <source>
        <dbReference type="ARBA" id="ARBA00000073"/>
    </source>
</evidence>
<dbReference type="InterPro" id="IPR020103">
    <property type="entry name" value="PsdUridine_synth_cat_dom_sf"/>
</dbReference>
<dbReference type="InterPro" id="IPR000748">
    <property type="entry name" value="PsdUridine_synth_RsuA/RluB/E/F"/>
</dbReference>
<name>A0A8J2XLN6_9MICO</name>
<reference evidence="8" key="1">
    <citation type="journal article" date="2014" name="Int. J. Syst. Evol. Microbiol.">
        <title>Complete genome sequence of Corynebacterium casei LMG S-19264T (=DSM 44701T), isolated from a smear-ripened cheese.</title>
        <authorList>
            <consortium name="US DOE Joint Genome Institute (JGI-PGF)"/>
            <person name="Walter F."/>
            <person name="Albersmeier A."/>
            <person name="Kalinowski J."/>
            <person name="Ruckert C."/>
        </authorList>
    </citation>
    <scope>NUCLEOTIDE SEQUENCE</scope>
    <source>
        <strain evidence="8">CGMCC 1.12785</strain>
    </source>
</reference>
<dbReference type="GO" id="GO:0120159">
    <property type="term" value="F:rRNA pseudouridine synthase activity"/>
    <property type="evidence" value="ECO:0007669"/>
    <property type="project" value="UniProtKB-ARBA"/>
</dbReference>
<feature type="domain" description="RNA-binding S4" evidence="7">
    <location>
        <begin position="40"/>
        <end position="101"/>
    </location>
</feature>
<sequence>MPRSQPSRQNRTPDAPRPSRRDRARKTPPPPADLHKPEGVRLQKVLAGAGFGSRRSCEQLILDGRVAVDGHTVRELGIRIDPARQTVHVDGLRATLDEALVYLAFNKPAGVVTALEDPDGRPTLAEYLTDRDERLFHVGRLDIETEGLLLVTNDGDLTHRLTHPSWEVPKVYLAEVRGPVPRDVGRRLKDGIELDDGLARVDDFKLVDSTPGYALVQITLHSGRNRIVRRLMEAVGHPVLRLVRTEFGPIRLGEQRQGTLRTLGQTEVGALMKAVGL</sequence>
<dbReference type="GO" id="GO:0003723">
    <property type="term" value="F:RNA binding"/>
    <property type="evidence" value="ECO:0007669"/>
    <property type="project" value="UniProtKB-KW"/>
</dbReference>
<dbReference type="CDD" id="cd02870">
    <property type="entry name" value="PseudoU_synth_RsuA_like"/>
    <property type="match status" value="1"/>
</dbReference>
<reference evidence="8" key="2">
    <citation type="submission" date="2020-09" db="EMBL/GenBank/DDBJ databases">
        <authorList>
            <person name="Sun Q."/>
            <person name="Zhou Y."/>
        </authorList>
    </citation>
    <scope>NUCLEOTIDE SEQUENCE</scope>
    <source>
        <strain evidence="8">CGMCC 1.12785</strain>
    </source>
</reference>
<dbReference type="InterPro" id="IPR002942">
    <property type="entry name" value="S4_RNA-bd"/>
</dbReference>
<dbReference type="EC" id="5.4.99.-" evidence="5"/>
<dbReference type="Pfam" id="PF01479">
    <property type="entry name" value="S4"/>
    <property type="match status" value="1"/>
</dbReference>
<dbReference type="NCBIfam" id="TIGR00093">
    <property type="entry name" value="pseudouridine synthase"/>
    <property type="match status" value="1"/>
</dbReference>
<dbReference type="Gene3D" id="3.30.2350.10">
    <property type="entry name" value="Pseudouridine synthase"/>
    <property type="match status" value="1"/>
</dbReference>
<dbReference type="GO" id="GO:0000455">
    <property type="term" value="P:enzyme-directed rRNA pseudouridine synthesis"/>
    <property type="evidence" value="ECO:0007669"/>
    <property type="project" value="UniProtKB-ARBA"/>
</dbReference>